<feature type="chain" id="PRO_5041320741" description="Secreted protein" evidence="1">
    <location>
        <begin position="23"/>
        <end position="73"/>
    </location>
</feature>
<accession>A0AA40EG58</accession>
<feature type="signal peptide" evidence="1">
    <location>
        <begin position="1"/>
        <end position="22"/>
    </location>
</feature>
<evidence type="ECO:0008006" key="4">
    <source>
        <dbReference type="Google" id="ProtNLM"/>
    </source>
</evidence>
<sequence length="73" mass="8274">MNRRRPHVILALLFLFFLRGFPTPPFLPHTRMGERIICFCVERFAGTRPEQQGQFSHVGVSLGTAGQSHGTHI</sequence>
<reference evidence="2" key="1">
    <citation type="submission" date="2023-06" db="EMBL/GenBank/DDBJ databases">
        <title>Genome-scale phylogeny and comparative genomics of the fungal order Sordariales.</title>
        <authorList>
            <consortium name="Lawrence Berkeley National Laboratory"/>
            <person name="Hensen N."/>
            <person name="Bonometti L."/>
            <person name="Westerberg I."/>
            <person name="Brannstrom I.O."/>
            <person name="Guillou S."/>
            <person name="Cros-Aarteil S."/>
            <person name="Calhoun S."/>
            <person name="Haridas S."/>
            <person name="Kuo A."/>
            <person name="Mondo S."/>
            <person name="Pangilinan J."/>
            <person name="Riley R."/>
            <person name="Labutti K."/>
            <person name="Andreopoulos B."/>
            <person name="Lipzen A."/>
            <person name="Chen C."/>
            <person name="Yanf M."/>
            <person name="Daum C."/>
            <person name="Ng V."/>
            <person name="Clum A."/>
            <person name="Steindorff A."/>
            <person name="Ohm R."/>
            <person name="Martin F."/>
            <person name="Silar P."/>
            <person name="Natvig D."/>
            <person name="Lalanne C."/>
            <person name="Gautier V."/>
            <person name="Ament-Velasquez S.L."/>
            <person name="Kruys A."/>
            <person name="Hutchinson M.I."/>
            <person name="Powell A.J."/>
            <person name="Barry K."/>
            <person name="Miller A.N."/>
            <person name="Grigoriev I.V."/>
            <person name="Debuchy R."/>
            <person name="Gladieux P."/>
            <person name="Thoren M.H."/>
            <person name="Johannesson H."/>
        </authorList>
    </citation>
    <scope>NUCLEOTIDE SEQUENCE</scope>
    <source>
        <strain evidence="2">CBS 540.89</strain>
    </source>
</reference>
<gene>
    <name evidence="2" type="ORF">B0T21DRAFT_179046</name>
</gene>
<name>A0AA40EG58_9PEZI</name>
<evidence type="ECO:0000313" key="2">
    <source>
        <dbReference type="EMBL" id="KAK0736386.1"/>
    </source>
</evidence>
<proteinExistence type="predicted"/>
<dbReference type="EMBL" id="JAUKTV010000006">
    <property type="protein sequence ID" value="KAK0736386.1"/>
    <property type="molecule type" value="Genomic_DNA"/>
</dbReference>
<keyword evidence="3" id="KW-1185">Reference proteome</keyword>
<evidence type="ECO:0000313" key="3">
    <source>
        <dbReference type="Proteomes" id="UP001172159"/>
    </source>
</evidence>
<dbReference type="Proteomes" id="UP001172159">
    <property type="component" value="Unassembled WGS sequence"/>
</dbReference>
<keyword evidence="1" id="KW-0732">Signal</keyword>
<evidence type="ECO:0000256" key="1">
    <source>
        <dbReference type="SAM" id="SignalP"/>
    </source>
</evidence>
<comment type="caution">
    <text evidence="2">The sequence shown here is derived from an EMBL/GenBank/DDBJ whole genome shotgun (WGS) entry which is preliminary data.</text>
</comment>
<protein>
    <recommendedName>
        <fullName evidence="4">Secreted protein</fullName>
    </recommendedName>
</protein>
<organism evidence="2 3">
    <name type="scientific">Apiosordaria backusii</name>
    <dbReference type="NCBI Taxonomy" id="314023"/>
    <lineage>
        <taxon>Eukaryota</taxon>
        <taxon>Fungi</taxon>
        <taxon>Dikarya</taxon>
        <taxon>Ascomycota</taxon>
        <taxon>Pezizomycotina</taxon>
        <taxon>Sordariomycetes</taxon>
        <taxon>Sordariomycetidae</taxon>
        <taxon>Sordariales</taxon>
        <taxon>Lasiosphaeriaceae</taxon>
        <taxon>Apiosordaria</taxon>
    </lineage>
</organism>
<dbReference type="AlphaFoldDB" id="A0AA40EG58"/>